<comment type="caution">
    <text evidence="2">The sequence shown here is derived from an EMBL/GenBank/DDBJ whole genome shotgun (WGS) entry which is preliminary data.</text>
</comment>
<feature type="region of interest" description="Disordered" evidence="1">
    <location>
        <begin position="34"/>
        <end position="62"/>
    </location>
</feature>
<dbReference type="Proteomes" id="UP000265520">
    <property type="component" value="Unassembled WGS sequence"/>
</dbReference>
<keyword evidence="3" id="KW-1185">Reference proteome</keyword>
<sequence>MVNLPHKDESGPCPLDDVRVGDIVLRLGEGKEKGVRTKGQKDGIGLKTSDDVTKEEDNRLMV</sequence>
<organism evidence="2 3">
    <name type="scientific">Trifolium medium</name>
    <dbReference type="NCBI Taxonomy" id="97028"/>
    <lineage>
        <taxon>Eukaryota</taxon>
        <taxon>Viridiplantae</taxon>
        <taxon>Streptophyta</taxon>
        <taxon>Embryophyta</taxon>
        <taxon>Tracheophyta</taxon>
        <taxon>Spermatophyta</taxon>
        <taxon>Magnoliopsida</taxon>
        <taxon>eudicotyledons</taxon>
        <taxon>Gunneridae</taxon>
        <taxon>Pentapetalae</taxon>
        <taxon>rosids</taxon>
        <taxon>fabids</taxon>
        <taxon>Fabales</taxon>
        <taxon>Fabaceae</taxon>
        <taxon>Papilionoideae</taxon>
        <taxon>50 kb inversion clade</taxon>
        <taxon>NPAAA clade</taxon>
        <taxon>Hologalegina</taxon>
        <taxon>IRL clade</taxon>
        <taxon>Trifolieae</taxon>
        <taxon>Trifolium</taxon>
    </lineage>
</organism>
<proteinExistence type="predicted"/>
<feature type="non-terminal residue" evidence="2">
    <location>
        <position position="62"/>
    </location>
</feature>
<evidence type="ECO:0000313" key="3">
    <source>
        <dbReference type="Proteomes" id="UP000265520"/>
    </source>
</evidence>
<dbReference type="AlphaFoldDB" id="A0A392R2C5"/>
<evidence type="ECO:0000313" key="2">
    <source>
        <dbReference type="EMBL" id="MCI30397.1"/>
    </source>
</evidence>
<dbReference type="EMBL" id="LXQA010179239">
    <property type="protein sequence ID" value="MCI30397.1"/>
    <property type="molecule type" value="Genomic_DNA"/>
</dbReference>
<reference evidence="2 3" key="1">
    <citation type="journal article" date="2018" name="Front. Plant Sci.">
        <title>Red Clover (Trifolium pratense) and Zigzag Clover (T. medium) - A Picture of Genomic Similarities and Differences.</title>
        <authorList>
            <person name="Dluhosova J."/>
            <person name="Istvanek J."/>
            <person name="Nedelnik J."/>
            <person name="Repkova J."/>
        </authorList>
    </citation>
    <scope>NUCLEOTIDE SEQUENCE [LARGE SCALE GENOMIC DNA]</scope>
    <source>
        <strain evidence="3">cv. 10/8</strain>
        <tissue evidence="2">Leaf</tissue>
    </source>
</reference>
<protein>
    <submittedName>
        <fullName evidence="2">Uncharacterized protein</fullName>
    </submittedName>
</protein>
<name>A0A392R2C5_9FABA</name>
<accession>A0A392R2C5</accession>
<feature type="compositionally biased region" description="Basic and acidic residues" evidence="1">
    <location>
        <begin position="48"/>
        <end position="62"/>
    </location>
</feature>
<evidence type="ECO:0000256" key="1">
    <source>
        <dbReference type="SAM" id="MobiDB-lite"/>
    </source>
</evidence>